<evidence type="ECO:0000313" key="2">
    <source>
        <dbReference type="EMBL" id="AOY79284.1"/>
    </source>
</evidence>
<dbReference type="Proteomes" id="UP000176944">
    <property type="component" value="Chromosome"/>
</dbReference>
<reference evidence="3" key="1">
    <citation type="submission" date="2016-10" db="EMBL/GenBank/DDBJ databases">
        <title>Comparative genomics uncovers the prolific and rare metabolic potential of the cyanobacterial genus Moorea.</title>
        <authorList>
            <person name="Leao T."/>
            <person name="Castelao G."/>
            <person name="Korobeynikov A."/>
            <person name="Monroe E.A."/>
            <person name="Podell S."/>
            <person name="Glukhov E."/>
            <person name="Allen E."/>
            <person name="Gerwick W.H."/>
            <person name="Gerwick L."/>
        </authorList>
    </citation>
    <scope>NUCLEOTIDE SEQUENCE [LARGE SCALE GENOMIC DNA]</scope>
    <source>
        <strain evidence="3">JHB</strain>
    </source>
</reference>
<dbReference type="AlphaFoldDB" id="A0A1D9FVI1"/>
<organism evidence="2 3">
    <name type="scientific">Moorena producens (strain JHB)</name>
    <dbReference type="NCBI Taxonomy" id="1454205"/>
    <lineage>
        <taxon>Bacteria</taxon>
        <taxon>Bacillati</taxon>
        <taxon>Cyanobacteriota</taxon>
        <taxon>Cyanophyceae</taxon>
        <taxon>Coleofasciculales</taxon>
        <taxon>Coleofasciculaceae</taxon>
        <taxon>Moorena</taxon>
    </lineage>
</organism>
<dbReference type="InterPro" id="IPR007403">
    <property type="entry name" value="DUF456"/>
</dbReference>
<feature type="transmembrane region" description="Helical" evidence="1">
    <location>
        <begin position="36"/>
        <end position="61"/>
    </location>
</feature>
<gene>
    <name evidence="2" type="ORF">BJP36_04505</name>
</gene>
<name>A0A1D9FVI1_MOOP1</name>
<proteinExistence type="predicted"/>
<keyword evidence="1" id="KW-0812">Transmembrane</keyword>
<keyword evidence="1" id="KW-0472">Membrane</keyword>
<dbReference type="PANTHER" id="PTHR39165">
    <property type="entry name" value="IG HYPOTHETICAL 17883"/>
    <property type="match status" value="1"/>
</dbReference>
<feature type="transmembrane region" description="Helical" evidence="1">
    <location>
        <begin position="138"/>
        <end position="170"/>
    </location>
</feature>
<dbReference type="Pfam" id="PF04306">
    <property type="entry name" value="DUF456"/>
    <property type="match status" value="1"/>
</dbReference>
<protein>
    <submittedName>
        <fullName evidence="2">DUF456 family protein</fullName>
    </submittedName>
</protein>
<evidence type="ECO:0000313" key="3">
    <source>
        <dbReference type="Proteomes" id="UP000176944"/>
    </source>
</evidence>
<dbReference type="EMBL" id="CP017708">
    <property type="protein sequence ID" value="AOY79284.1"/>
    <property type="molecule type" value="Genomic_DNA"/>
</dbReference>
<feature type="transmembrane region" description="Helical" evidence="1">
    <location>
        <begin position="82"/>
        <end position="102"/>
    </location>
</feature>
<keyword evidence="1" id="KW-1133">Transmembrane helix</keyword>
<evidence type="ECO:0000256" key="1">
    <source>
        <dbReference type="SAM" id="Phobius"/>
    </source>
</evidence>
<accession>A0A1D9FVI1</accession>
<sequence length="179" mass="18758">MNLAILYWVLIGLMLVGVLGATLPGLPGTSLILMAMAVWCMVTNFAGIGWPVMILFVILVLSAAIEPLATYWGAKQVGASKWGQIGAVVGLVLGFLGFLPALPFGGPLLGIIIGPVLGAFIGEFLYRSEWTLASRTQLALKASVGIMVGSLIGNLIEGLLALSTVIVFVFTTWPVVMGI</sequence>
<feature type="transmembrane region" description="Helical" evidence="1">
    <location>
        <begin position="108"/>
        <end position="126"/>
    </location>
</feature>
<dbReference type="PANTHER" id="PTHR39165:SF1">
    <property type="entry name" value="DUF456 DOMAIN-CONTAINING PROTEIN"/>
    <property type="match status" value="1"/>
</dbReference>